<dbReference type="GO" id="GO:0017025">
    <property type="term" value="F:TBP-class protein binding"/>
    <property type="evidence" value="ECO:0007669"/>
    <property type="project" value="InterPro"/>
</dbReference>
<evidence type="ECO:0000256" key="10">
    <source>
        <dbReference type="PROSITE-ProRule" id="PRU00469"/>
    </source>
</evidence>
<organism evidence="12 13">
    <name type="scientific">Papaver somniferum</name>
    <name type="common">Opium poppy</name>
    <dbReference type="NCBI Taxonomy" id="3469"/>
    <lineage>
        <taxon>Eukaryota</taxon>
        <taxon>Viridiplantae</taxon>
        <taxon>Streptophyta</taxon>
        <taxon>Embryophyta</taxon>
        <taxon>Tracheophyta</taxon>
        <taxon>Spermatophyta</taxon>
        <taxon>Magnoliopsida</taxon>
        <taxon>Ranunculales</taxon>
        <taxon>Papaveraceae</taxon>
        <taxon>Papaveroideae</taxon>
        <taxon>Papaver</taxon>
    </lineage>
</organism>
<dbReference type="FunFam" id="1.10.472.170:FF:000002">
    <property type="entry name" value="Transcription initiation factor IIB"/>
    <property type="match status" value="2"/>
</dbReference>
<evidence type="ECO:0000256" key="3">
    <source>
        <dbReference type="ARBA" id="ARBA00022723"/>
    </source>
</evidence>
<evidence type="ECO:0000256" key="6">
    <source>
        <dbReference type="ARBA" id="ARBA00022833"/>
    </source>
</evidence>
<feature type="domain" description="TFIIB-type" evidence="11">
    <location>
        <begin position="422"/>
        <end position="454"/>
    </location>
</feature>
<feature type="domain" description="TFIIB-type" evidence="11">
    <location>
        <begin position="2"/>
        <end position="34"/>
    </location>
</feature>
<dbReference type="GO" id="GO:0008270">
    <property type="term" value="F:zinc ion binding"/>
    <property type="evidence" value="ECO:0007669"/>
    <property type="project" value="UniProtKB-KW"/>
</dbReference>
<dbReference type="SMART" id="SM00385">
    <property type="entry name" value="CYCLIN"/>
    <property type="match status" value="4"/>
</dbReference>
<evidence type="ECO:0000313" key="12">
    <source>
        <dbReference type="EMBL" id="RZC64706.1"/>
    </source>
</evidence>
<dbReference type="Gramene" id="RZC64706">
    <property type="protein sequence ID" value="RZC64706"/>
    <property type="gene ID" value="C5167_008407"/>
</dbReference>
<keyword evidence="7" id="KW-0805">Transcription regulation</keyword>
<evidence type="ECO:0000256" key="4">
    <source>
        <dbReference type="ARBA" id="ARBA00022737"/>
    </source>
</evidence>
<dbReference type="GO" id="GO:0097550">
    <property type="term" value="C:transcription preinitiation complex"/>
    <property type="evidence" value="ECO:0007669"/>
    <property type="project" value="TreeGrafter"/>
</dbReference>
<dbReference type="EMBL" id="CM010720">
    <property type="protein sequence ID" value="RZC64706.1"/>
    <property type="molecule type" value="Genomic_DNA"/>
</dbReference>
<dbReference type="FunFam" id="1.10.472.10:FF:000043">
    <property type="entry name" value="Transcription initiation factor IIB"/>
    <property type="match status" value="2"/>
</dbReference>
<dbReference type="PROSITE" id="PS51134">
    <property type="entry name" value="ZF_TFIIB"/>
    <property type="match status" value="2"/>
</dbReference>
<dbReference type="PANTHER" id="PTHR11618">
    <property type="entry name" value="TRANSCRIPTION INITIATION FACTOR IIB-RELATED"/>
    <property type="match status" value="1"/>
</dbReference>
<dbReference type="STRING" id="3469.A0A4Y7JVU8"/>
<dbReference type="Gene3D" id="1.10.472.10">
    <property type="entry name" value="Cyclin-like"/>
    <property type="match status" value="2"/>
</dbReference>
<dbReference type="Gene3D" id="1.10.472.170">
    <property type="match status" value="2"/>
</dbReference>
<dbReference type="InterPro" id="IPR013150">
    <property type="entry name" value="TFIIB_cyclin"/>
</dbReference>
<evidence type="ECO:0000256" key="9">
    <source>
        <dbReference type="ARBA" id="ARBA00023242"/>
    </source>
</evidence>
<dbReference type="PANTHER" id="PTHR11618:SF78">
    <property type="entry name" value="TRANSCRIPTION INITIATION FACTOR IIB-2"/>
    <property type="match status" value="1"/>
</dbReference>
<accession>A0A4Y7JVU8</accession>
<proteinExistence type="inferred from homology"/>
<dbReference type="PRINTS" id="PR00685">
    <property type="entry name" value="TIFACTORIIB"/>
</dbReference>
<name>A0A4Y7JVU8_PAPSO</name>
<dbReference type="InterPro" id="IPR013137">
    <property type="entry name" value="Znf_TFIIB"/>
</dbReference>
<gene>
    <name evidence="12" type="ORF">C5167_008407</name>
</gene>
<comment type="subcellular location">
    <subcellularLocation>
        <location evidence="1">Nucleus</location>
    </subcellularLocation>
</comment>
<dbReference type="SUPFAM" id="SSF47954">
    <property type="entry name" value="Cyclin-like"/>
    <property type="match status" value="4"/>
</dbReference>
<keyword evidence="5 10" id="KW-0863">Zinc-finger</keyword>
<dbReference type="InterPro" id="IPR023486">
    <property type="entry name" value="TFIIB_CS"/>
</dbReference>
<dbReference type="SUPFAM" id="SSF57783">
    <property type="entry name" value="Zinc beta-ribbon"/>
    <property type="match status" value="2"/>
</dbReference>
<evidence type="ECO:0000256" key="1">
    <source>
        <dbReference type="ARBA" id="ARBA00004123"/>
    </source>
</evidence>
<evidence type="ECO:0000256" key="8">
    <source>
        <dbReference type="ARBA" id="ARBA00023163"/>
    </source>
</evidence>
<evidence type="ECO:0000313" key="13">
    <source>
        <dbReference type="Proteomes" id="UP000316621"/>
    </source>
</evidence>
<dbReference type="InterPro" id="IPR036915">
    <property type="entry name" value="Cyclin-like_sf"/>
</dbReference>
<keyword evidence="3" id="KW-0479">Metal-binding</keyword>
<sequence>MADAYCSDCKRSTEVVFDHSAGDTVCSECGLVLEAHSIDETSEWRTFANESGDNDPVRVGGPSNPLLTDGGLSTVISKPNGASGDFLSSSLGRWQNRGSNPDRSLIQAFKTIATMSDRLGLVATIKDRANEIYKKVEDQKSIRGRNQDAILAACLYIACRQEDKPRTVKEICSVANGATKKEIGRAKEYIVKQMEIELGQSMEMGTIHAGDFLRRFCSHLGMTNQAVKAAQEAVQKSEELDIRRSPISVAAAVIYMITQLSEEKKLLRDISIATGVAEGTIRNSYKDLYPYAVRLIPTCLLKSKKQARLYIAQVRISRIYLYLSDITGLARFVEHVIWRKFEAGKYMQYLTLPLPLTALVNLNSIPFQVQIPGFVLHFPFNCSTTKALALCLFTIHNYICICQNATVWHIKQLWGQDEYFQMDAFCSDCKRNTEVVFDHSAGDTVCSECGLVLEAHSIDETSEWRTFANESGDNDPNRVGGPSNPLLTDGGLSTVISKPNGASGDFLSSSLGRWQNRGSNPDRTLMQPFKTIATMSDRLGLVATIKDRANEIYKKVEDQKSIRGRNQDAILAACLYIACRQEDKPRTVKEICSVANGATKKEIGRAKEYIVKQMESDPDPSVPFSVNPVHAVDFLRRFCSHLGMTNQAVKAAQEAVQKSEELDIRRSPISVAAAVIYMITQLSAEKKLLRDISMATGVAEGTIRNSYKDLYPYAVRLIPTWYAKEELRNLCSP</sequence>
<keyword evidence="6" id="KW-0862">Zinc</keyword>
<evidence type="ECO:0000256" key="5">
    <source>
        <dbReference type="ARBA" id="ARBA00022771"/>
    </source>
</evidence>
<dbReference type="InterPro" id="IPR013763">
    <property type="entry name" value="Cyclin-like_dom"/>
</dbReference>
<evidence type="ECO:0000256" key="7">
    <source>
        <dbReference type="ARBA" id="ARBA00023015"/>
    </source>
</evidence>
<dbReference type="OMA" id="CTECAFD"/>
<dbReference type="FunFam" id="1.10.472.10:FF:000019">
    <property type="entry name" value="transcription initiation factor IIB"/>
    <property type="match status" value="2"/>
</dbReference>
<evidence type="ECO:0000259" key="11">
    <source>
        <dbReference type="PROSITE" id="PS51134"/>
    </source>
</evidence>
<dbReference type="Pfam" id="PF08271">
    <property type="entry name" value="Zn_Ribbon_TF"/>
    <property type="match status" value="2"/>
</dbReference>
<comment type="similarity">
    <text evidence="2">Belongs to the TFIIB family.</text>
</comment>
<dbReference type="AlphaFoldDB" id="A0A4Y7JVU8"/>
<keyword evidence="8" id="KW-0804">Transcription</keyword>
<dbReference type="CDD" id="cd20551">
    <property type="entry name" value="CYCLIN_TFIIB_rpt1"/>
    <property type="match status" value="2"/>
</dbReference>
<dbReference type="GO" id="GO:0070897">
    <property type="term" value="P:transcription preinitiation complex assembly"/>
    <property type="evidence" value="ECO:0007669"/>
    <property type="project" value="InterPro"/>
</dbReference>
<evidence type="ECO:0000256" key="2">
    <source>
        <dbReference type="ARBA" id="ARBA00010857"/>
    </source>
</evidence>
<keyword evidence="13" id="KW-1185">Reference proteome</keyword>
<dbReference type="Proteomes" id="UP000316621">
    <property type="component" value="Chromosome 6"/>
</dbReference>
<keyword evidence="9" id="KW-0539">Nucleus</keyword>
<reference evidence="12 13" key="1">
    <citation type="journal article" date="2018" name="Science">
        <title>The opium poppy genome and morphinan production.</title>
        <authorList>
            <person name="Guo L."/>
            <person name="Winzer T."/>
            <person name="Yang X."/>
            <person name="Li Y."/>
            <person name="Ning Z."/>
            <person name="He Z."/>
            <person name="Teodor R."/>
            <person name="Lu Y."/>
            <person name="Bowser T.A."/>
            <person name="Graham I.A."/>
            <person name="Ye K."/>
        </authorList>
    </citation>
    <scope>NUCLEOTIDE SEQUENCE [LARGE SCALE GENOMIC DNA]</scope>
    <source>
        <strain evidence="13">cv. HN1</strain>
        <tissue evidence="12">Leaves</tissue>
    </source>
</reference>
<dbReference type="GO" id="GO:0005634">
    <property type="term" value="C:nucleus"/>
    <property type="evidence" value="ECO:0007669"/>
    <property type="project" value="UniProtKB-SubCell"/>
</dbReference>
<protein>
    <recommendedName>
        <fullName evidence="11">TFIIB-type domain-containing protein</fullName>
    </recommendedName>
</protein>
<dbReference type="PROSITE" id="PS00782">
    <property type="entry name" value="TFIIB"/>
    <property type="match status" value="2"/>
</dbReference>
<dbReference type="Pfam" id="PF00382">
    <property type="entry name" value="TFIIB"/>
    <property type="match status" value="4"/>
</dbReference>
<dbReference type="InterPro" id="IPR000812">
    <property type="entry name" value="TFIIB"/>
</dbReference>
<keyword evidence="4" id="KW-0677">Repeat</keyword>